<dbReference type="RefSeq" id="WP_394337614.1">
    <property type="nucleotide sequence ID" value="NZ_QRDL01000004.1"/>
</dbReference>
<dbReference type="Proteomes" id="UP000256988">
    <property type="component" value="Unassembled WGS sequence"/>
</dbReference>
<comment type="caution">
    <text evidence="2">The sequence shown here is derived from an EMBL/GenBank/DDBJ whole genome shotgun (WGS) entry which is preliminary data.</text>
</comment>
<organism evidence="2 3">
    <name type="scientific">Ectopseudomonas oleovorans</name>
    <name type="common">Pseudomonas oleovorans</name>
    <dbReference type="NCBI Taxonomy" id="301"/>
    <lineage>
        <taxon>Bacteria</taxon>
        <taxon>Pseudomonadati</taxon>
        <taxon>Pseudomonadota</taxon>
        <taxon>Gammaproteobacteria</taxon>
        <taxon>Pseudomonadales</taxon>
        <taxon>Pseudomonadaceae</taxon>
        <taxon>Ectopseudomonas</taxon>
    </lineage>
</organism>
<reference evidence="2 3" key="1">
    <citation type="submission" date="2018-07" db="EMBL/GenBank/DDBJ databases">
        <title>Genome sequencing of rice bacterial endophytes.</title>
        <authorList>
            <person name="Venturi V."/>
        </authorList>
    </citation>
    <scope>NUCLEOTIDE SEQUENCE [LARGE SCALE GENOMIC DNA]</scope>
    <source>
        <strain evidence="2 3">AG1002</strain>
    </source>
</reference>
<sequence>METVRAEDGQVLFLPHRLNRQPAVVRGLTADELWFATTLFALIGLGLSLPLAVVVGQLAVLPTGILITLAVGLYLSSGLLQTLKRGRPDTWLHRHLQWQVATCLPLLAAWVGAQRLILRSGTWSTRRSRPVLREGERWS</sequence>
<dbReference type="InterPro" id="IPR021877">
    <property type="entry name" value="DUF3487"/>
</dbReference>
<dbReference type="NCBIfam" id="TIGR03750">
    <property type="entry name" value="conj_TIGR03750"/>
    <property type="match status" value="1"/>
</dbReference>
<evidence type="ECO:0000313" key="2">
    <source>
        <dbReference type="EMBL" id="RED02891.1"/>
    </source>
</evidence>
<proteinExistence type="predicted"/>
<dbReference type="Pfam" id="PF11990">
    <property type="entry name" value="DUF3487"/>
    <property type="match status" value="1"/>
</dbReference>
<accession>A0A3D9EJ87</accession>
<keyword evidence="1" id="KW-1133">Transmembrane helix</keyword>
<dbReference type="AlphaFoldDB" id="A0A3D9EJ87"/>
<feature type="transmembrane region" description="Helical" evidence="1">
    <location>
        <begin position="96"/>
        <end position="118"/>
    </location>
</feature>
<evidence type="ECO:0000313" key="3">
    <source>
        <dbReference type="Proteomes" id="UP000256988"/>
    </source>
</evidence>
<gene>
    <name evidence="2" type="ORF">DFO60_2926</name>
</gene>
<keyword evidence="1" id="KW-0812">Transmembrane</keyword>
<name>A0A3D9EJ87_ECTOL</name>
<keyword evidence="1" id="KW-0472">Membrane</keyword>
<evidence type="ECO:0000256" key="1">
    <source>
        <dbReference type="SAM" id="Phobius"/>
    </source>
</evidence>
<feature type="transmembrane region" description="Helical" evidence="1">
    <location>
        <begin position="58"/>
        <end position="76"/>
    </location>
</feature>
<dbReference type="EMBL" id="QRDL01000004">
    <property type="protein sequence ID" value="RED02891.1"/>
    <property type="molecule type" value="Genomic_DNA"/>
</dbReference>
<protein>
    <submittedName>
        <fullName evidence="2">Conjugative transfer region protein (TIGR03750 family)</fullName>
    </submittedName>
</protein>
<feature type="transmembrane region" description="Helical" evidence="1">
    <location>
        <begin position="33"/>
        <end position="51"/>
    </location>
</feature>